<reference evidence="3 4" key="1">
    <citation type="journal article" date="2018" name="Proc. Natl. Acad. Sci. U.S.A.">
        <title>Draft genome sequence of Camellia sinensis var. sinensis provides insights into the evolution of the tea genome and tea quality.</title>
        <authorList>
            <person name="Wei C."/>
            <person name="Yang H."/>
            <person name="Wang S."/>
            <person name="Zhao J."/>
            <person name="Liu C."/>
            <person name="Gao L."/>
            <person name="Xia E."/>
            <person name="Lu Y."/>
            <person name="Tai Y."/>
            <person name="She G."/>
            <person name="Sun J."/>
            <person name="Cao H."/>
            <person name="Tong W."/>
            <person name="Gao Q."/>
            <person name="Li Y."/>
            <person name="Deng W."/>
            <person name="Jiang X."/>
            <person name="Wang W."/>
            <person name="Chen Q."/>
            <person name="Zhang S."/>
            <person name="Li H."/>
            <person name="Wu J."/>
            <person name="Wang P."/>
            <person name="Li P."/>
            <person name="Shi C."/>
            <person name="Zheng F."/>
            <person name="Jian J."/>
            <person name="Huang B."/>
            <person name="Shan D."/>
            <person name="Shi M."/>
            <person name="Fang C."/>
            <person name="Yue Y."/>
            <person name="Li F."/>
            <person name="Li D."/>
            <person name="Wei S."/>
            <person name="Han B."/>
            <person name="Jiang C."/>
            <person name="Yin Y."/>
            <person name="Xia T."/>
            <person name="Zhang Z."/>
            <person name="Bennetzen J.L."/>
            <person name="Zhao S."/>
            <person name="Wan X."/>
        </authorList>
    </citation>
    <scope>NUCLEOTIDE SEQUENCE [LARGE SCALE GENOMIC DNA]</scope>
    <source>
        <strain evidence="4">cv. Shuchazao</strain>
        <tissue evidence="3">Leaf</tissue>
    </source>
</reference>
<evidence type="ECO:0000313" key="4">
    <source>
        <dbReference type="Proteomes" id="UP000306102"/>
    </source>
</evidence>
<dbReference type="PANTHER" id="PTHR31852">
    <property type="entry name" value="LATE EMBRYOGENESIS ABUNDANT (LEA) HYDROXYPROLINE-RICH GLYCOPROTEIN FAMILY"/>
    <property type="match status" value="1"/>
</dbReference>
<accession>A0A4S4E6X7</accession>
<feature type="transmembrane region" description="Helical" evidence="1">
    <location>
        <begin position="26"/>
        <end position="49"/>
    </location>
</feature>
<feature type="domain" description="Late embryogenesis abundant protein LEA-2 subgroup" evidence="2">
    <location>
        <begin position="87"/>
        <end position="144"/>
    </location>
</feature>
<keyword evidence="1" id="KW-0812">Transmembrane</keyword>
<dbReference type="SUPFAM" id="SSF117070">
    <property type="entry name" value="LEA14-like"/>
    <property type="match status" value="1"/>
</dbReference>
<name>A0A4S4E6X7_CAMSN</name>
<dbReference type="Pfam" id="PF03168">
    <property type="entry name" value="LEA_2"/>
    <property type="match status" value="1"/>
</dbReference>
<gene>
    <name evidence="3" type="ORF">TEA_016388</name>
</gene>
<proteinExistence type="predicted"/>
<organism evidence="3 4">
    <name type="scientific">Camellia sinensis var. sinensis</name>
    <name type="common">China tea</name>
    <dbReference type="NCBI Taxonomy" id="542762"/>
    <lineage>
        <taxon>Eukaryota</taxon>
        <taxon>Viridiplantae</taxon>
        <taxon>Streptophyta</taxon>
        <taxon>Embryophyta</taxon>
        <taxon>Tracheophyta</taxon>
        <taxon>Spermatophyta</taxon>
        <taxon>Magnoliopsida</taxon>
        <taxon>eudicotyledons</taxon>
        <taxon>Gunneridae</taxon>
        <taxon>Pentapetalae</taxon>
        <taxon>asterids</taxon>
        <taxon>Ericales</taxon>
        <taxon>Theaceae</taxon>
        <taxon>Camellia</taxon>
    </lineage>
</organism>
<protein>
    <recommendedName>
        <fullName evidence="2">Late embryogenesis abundant protein LEA-2 subgroup domain-containing protein</fullName>
    </recommendedName>
</protein>
<dbReference type="Proteomes" id="UP000306102">
    <property type="component" value="Unassembled WGS sequence"/>
</dbReference>
<dbReference type="Gene3D" id="2.60.40.1820">
    <property type="match status" value="1"/>
</dbReference>
<keyword evidence="1" id="KW-0472">Membrane</keyword>
<dbReference type="InterPro" id="IPR055301">
    <property type="entry name" value="Lea14-like_2"/>
</dbReference>
<evidence type="ECO:0000259" key="2">
    <source>
        <dbReference type="Pfam" id="PF03168"/>
    </source>
</evidence>
<evidence type="ECO:0000256" key="1">
    <source>
        <dbReference type="SAM" id="Phobius"/>
    </source>
</evidence>
<keyword evidence="1" id="KW-1133">Transmembrane helix</keyword>
<keyword evidence="4" id="KW-1185">Reference proteome</keyword>
<evidence type="ECO:0000313" key="3">
    <source>
        <dbReference type="EMBL" id="THG11145.1"/>
    </source>
</evidence>
<dbReference type="InterPro" id="IPR004864">
    <property type="entry name" value="LEA_2"/>
</dbReference>
<comment type="caution">
    <text evidence="3">The sequence shown here is derived from an EMBL/GenBank/DDBJ whole genome shotgun (WGS) entry which is preliminary data.</text>
</comment>
<dbReference type="EMBL" id="SDRB02007440">
    <property type="protein sequence ID" value="THG11145.1"/>
    <property type="molecule type" value="Genomic_DNA"/>
</dbReference>
<dbReference type="AlphaFoldDB" id="A0A4S4E6X7"/>
<sequence length="297" mass="32413">MEVESTKDAKSIGARPENARNRRRNICLAVIAVVLVIVILLVVLGFTVFKAKHPINTVNSIAVKDLKFSLDIMRLRVNLNVSLDVNLSIKNPNKVGFKYTNSSALLKYRGEVVGDVPVPAGEISAGETLPMNMTLTVLADRLLSNSDVYSDVMSGNSIVSGSCLDALGVLKRKLNEHVKILGNHSYLKTCATVGAFGSLESSGSGDGNNSSNNGGGSNPDFSRISLVLLNNVAYLMNHNDLDVNEKKSRETHPGKFGPEKFLWARISLGQNFSALKFLWTKFLWTNFLWTEISLDQG</sequence>